<dbReference type="Proteomes" id="UP000190061">
    <property type="component" value="Unassembled WGS sequence"/>
</dbReference>
<reference evidence="4 5" key="1">
    <citation type="submission" date="2017-02" db="EMBL/GenBank/DDBJ databases">
        <authorList>
            <person name="Peterson S.W."/>
        </authorList>
    </citation>
    <scope>NUCLEOTIDE SEQUENCE [LARGE SCALE GENOMIC DNA]</scope>
    <source>
        <strain evidence="4 5">DSM 21749</strain>
    </source>
</reference>
<name>A0A1T4R5W9_9GAMM</name>
<dbReference type="InterPro" id="IPR016181">
    <property type="entry name" value="Acyl_CoA_acyltransferase"/>
</dbReference>
<dbReference type="AlphaFoldDB" id="A0A1T4R5W9"/>
<keyword evidence="2" id="KW-0012">Acyltransferase</keyword>
<dbReference type="InterPro" id="IPR050832">
    <property type="entry name" value="Bact_Acetyltransf"/>
</dbReference>
<evidence type="ECO:0000259" key="3">
    <source>
        <dbReference type="PROSITE" id="PS51186"/>
    </source>
</evidence>
<evidence type="ECO:0000313" key="4">
    <source>
        <dbReference type="EMBL" id="SKA11068.1"/>
    </source>
</evidence>
<organism evidence="4 5">
    <name type="scientific">Lysobacter spongiicola DSM 21749</name>
    <dbReference type="NCBI Taxonomy" id="1122188"/>
    <lineage>
        <taxon>Bacteria</taxon>
        <taxon>Pseudomonadati</taxon>
        <taxon>Pseudomonadota</taxon>
        <taxon>Gammaproteobacteria</taxon>
        <taxon>Lysobacterales</taxon>
        <taxon>Lysobacteraceae</taxon>
        <taxon>Novilysobacter</taxon>
    </lineage>
</organism>
<dbReference type="SUPFAM" id="SSF55729">
    <property type="entry name" value="Acyl-CoA N-acyltransferases (Nat)"/>
    <property type="match status" value="1"/>
</dbReference>
<proteinExistence type="predicted"/>
<dbReference type="STRING" id="1122188.SAMN02745674_01965"/>
<dbReference type="RefSeq" id="WP_234987797.1">
    <property type="nucleotide sequence ID" value="NZ_FUXP01000007.1"/>
</dbReference>
<dbReference type="GO" id="GO:0016747">
    <property type="term" value="F:acyltransferase activity, transferring groups other than amino-acyl groups"/>
    <property type="evidence" value="ECO:0007669"/>
    <property type="project" value="InterPro"/>
</dbReference>
<evidence type="ECO:0000256" key="2">
    <source>
        <dbReference type="ARBA" id="ARBA00023315"/>
    </source>
</evidence>
<dbReference type="PROSITE" id="PS51186">
    <property type="entry name" value="GNAT"/>
    <property type="match status" value="1"/>
</dbReference>
<gene>
    <name evidence="4" type="ORF">SAMN02745674_01965</name>
</gene>
<dbReference type="InterPro" id="IPR000182">
    <property type="entry name" value="GNAT_dom"/>
</dbReference>
<feature type="domain" description="N-acetyltransferase" evidence="3">
    <location>
        <begin position="13"/>
        <end position="161"/>
    </location>
</feature>
<dbReference type="Gene3D" id="3.40.630.30">
    <property type="match status" value="1"/>
</dbReference>
<dbReference type="Pfam" id="PF00583">
    <property type="entry name" value="Acetyltransf_1"/>
    <property type="match status" value="1"/>
</dbReference>
<accession>A0A1T4R5W9</accession>
<dbReference type="PANTHER" id="PTHR43877">
    <property type="entry name" value="AMINOALKYLPHOSPHONATE N-ACETYLTRANSFERASE-RELATED-RELATED"/>
    <property type="match status" value="1"/>
</dbReference>
<sequence>MNQRIGYPDGETVRIRTATLGDLPDIVRMLADDPLGATREQYRSPLPDTYVAAFSAIDGDPNNELVVLELLGAVKGVLQLTFIPHITHQGGWRALVEGVRVDSGSRSLGLGRRMFDWAIERSRERGCHLLQLTTDKARPEALRFYEDLGFVASHEGMKLRL</sequence>
<evidence type="ECO:0000313" key="5">
    <source>
        <dbReference type="Proteomes" id="UP000190061"/>
    </source>
</evidence>
<evidence type="ECO:0000256" key="1">
    <source>
        <dbReference type="ARBA" id="ARBA00022679"/>
    </source>
</evidence>
<dbReference type="EMBL" id="FUXP01000007">
    <property type="protein sequence ID" value="SKA11068.1"/>
    <property type="molecule type" value="Genomic_DNA"/>
</dbReference>
<keyword evidence="5" id="KW-1185">Reference proteome</keyword>
<dbReference type="CDD" id="cd04301">
    <property type="entry name" value="NAT_SF"/>
    <property type="match status" value="1"/>
</dbReference>
<keyword evidence="1" id="KW-0808">Transferase</keyword>
<protein>
    <submittedName>
        <fullName evidence="4">Transcriptional regulator</fullName>
    </submittedName>
</protein>